<keyword evidence="2" id="KW-1185">Reference proteome</keyword>
<dbReference type="RefSeq" id="WP_123226015.1">
    <property type="nucleotide sequence ID" value="NZ_RJSE01000003.1"/>
</dbReference>
<dbReference type="EMBL" id="RJSE01000003">
    <property type="protein sequence ID" value="RNL64912.1"/>
    <property type="molecule type" value="Genomic_DNA"/>
</dbReference>
<comment type="caution">
    <text evidence="1">The sequence shown here is derived from an EMBL/GenBank/DDBJ whole genome shotgun (WGS) entry which is preliminary data.</text>
</comment>
<organism evidence="1 2">
    <name type="scientific">Nocardioides marmoriginsengisoli</name>
    <dbReference type="NCBI Taxonomy" id="661483"/>
    <lineage>
        <taxon>Bacteria</taxon>
        <taxon>Bacillati</taxon>
        <taxon>Actinomycetota</taxon>
        <taxon>Actinomycetes</taxon>
        <taxon>Propionibacteriales</taxon>
        <taxon>Nocardioidaceae</taxon>
        <taxon>Nocardioides</taxon>
    </lineage>
</organism>
<reference evidence="1 2" key="1">
    <citation type="submission" date="2018-11" db="EMBL/GenBank/DDBJ databases">
        <authorList>
            <person name="Li F."/>
        </authorList>
    </citation>
    <scope>NUCLEOTIDE SEQUENCE [LARGE SCALE GENOMIC DNA]</scope>
    <source>
        <strain evidence="1 2">Gsoil 097</strain>
    </source>
</reference>
<dbReference type="Proteomes" id="UP000267128">
    <property type="component" value="Unassembled WGS sequence"/>
</dbReference>
<accession>A0A3N0CN73</accession>
<protein>
    <submittedName>
        <fullName evidence="1">Uncharacterized protein</fullName>
    </submittedName>
</protein>
<sequence length="143" mass="16126">MPLDPDLLHEQLRRALIRFVGSTVPRQRSPAVLHLGTPGSAHLTFEQQPAYDSGLWADVIERALDGLDLDRSTPVPWVTRTGELSPGDHDFGWFAAVREGFGRHGLDLPGFFVMNQHGWFDLTTDTEPTLCRVRRRKRRALSA</sequence>
<evidence type="ECO:0000313" key="1">
    <source>
        <dbReference type="EMBL" id="RNL64912.1"/>
    </source>
</evidence>
<evidence type="ECO:0000313" key="2">
    <source>
        <dbReference type="Proteomes" id="UP000267128"/>
    </source>
</evidence>
<dbReference type="AlphaFoldDB" id="A0A3N0CN73"/>
<dbReference type="OrthoDB" id="3789324at2"/>
<proteinExistence type="predicted"/>
<gene>
    <name evidence="1" type="ORF">EFK50_02715</name>
</gene>
<name>A0A3N0CN73_9ACTN</name>